<protein>
    <submittedName>
        <fullName evidence="2">Glycerophosphodiester phosphodiesterase</fullName>
    </submittedName>
</protein>
<name>A0A6A9UQ73_9ACTN</name>
<dbReference type="AlphaFoldDB" id="A0A6A9UQ73"/>
<proteinExistence type="predicted"/>
<dbReference type="SUPFAM" id="SSF51695">
    <property type="entry name" value="PLC-like phosphodiesterases"/>
    <property type="match status" value="1"/>
</dbReference>
<sequence length="288" mass="31030">MRRSPFPAAPAVEADLLAPPAPATTGVLTAARAPGRDDVAVIAHRGSSGIAPENTLAAVHAAVRQGADMVENDIHRTADGELVVVHDATLSRTTDVEQVFPDRAPWRVGDLTLAEIRRLDAGSWFAEEFAGERVPTLQEWLDAVGTRSGMLLEVKAPALYPGIEHQLDQVLRSLPHHEESTRAGRMVVQSFDHGWLRRYAELAPEMTVGALFAARPGVEDIAAAAGWAHQVNPGLEVLDEATVTAVHDHGLAINVWTVDDGRAMRRARAWGVDGIITNYPQVLLDLGT</sequence>
<comment type="caution">
    <text evidence="2">The sequence shown here is derived from an EMBL/GenBank/DDBJ whole genome shotgun (WGS) entry which is preliminary data.</text>
</comment>
<dbReference type="Proteomes" id="UP000435304">
    <property type="component" value="Unassembled WGS sequence"/>
</dbReference>
<evidence type="ECO:0000313" key="3">
    <source>
        <dbReference type="Proteomes" id="UP000435304"/>
    </source>
</evidence>
<dbReference type="RefSeq" id="WP_197429736.1">
    <property type="nucleotide sequence ID" value="NZ_WPCU01000004.1"/>
</dbReference>
<dbReference type="GO" id="GO:0008081">
    <property type="term" value="F:phosphoric diester hydrolase activity"/>
    <property type="evidence" value="ECO:0007669"/>
    <property type="project" value="InterPro"/>
</dbReference>
<dbReference type="Pfam" id="PF03009">
    <property type="entry name" value="GDPD"/>
    <property type="match status" value="1"/>
</dbReference>
<evidence type="ECO:0000313" key="2">
    <source>
        <dbReference type="EMBL" id="MVA75046.1"/>
    </source>
</evidence>
<dbReference type="PROSITE" id="PS51704">
    <property type="entry name" value="GP_PDE"/>
    <property type="match status" value="1"/>
</dbReference>
<dbReference type="PANTHER" id="PTHR46211">
    <property type="entry name" value="GLYCEROPHOSPHORYL DIESTER PHOSPHODIESTERASE"/>
    <property type="match status" value="1"/>
</dbReference>
<keyword evidence="3" id="KW-1185">Reference proteome</keyword>
<dbReference type="Gene3D" id="3.20.20.190">
    <property type="entry name" value="Phosphatidylinositol (PI) phosphodiesterase"/>
    <property type="match status" value="1"/>
</dbReference>
<dbReference type="PANTHER" id="PTHR46211:SF1">
    <property type="entry name" value="GLYCEROPHOSPHODIESTER PHOSPHODIESTERASE, CYTOPLASMIC"/>
    <property type="match status" value="1"/>
</dbReference>
<reference evidence="2 3" key="1">
    <citation type="submission" date="2019-12" db="EMBL/GenBank/DDBJ databases">
        <title>Auraticoccus cholistani sp. nov., an actinomycete isolated from soil of Cholistan desert.</title>
        <authorList>
            <person name="Cheema M.T."/>
        </authorList>
    </citation>
    <scope>NUCLEOTIDE SEQUENCE [LARGE SCALE GENOMIC DNA]</scope>
    <source>
        <strain evidence="2 3">F435</strain>
    </source>
</reference>
<dbReference type="EMBL" id="WPCU01000004">
    <property type="protein sequence ID" value="MVA75046.1"/>
    <property type="molecule type" value="Genomic_DNA"/>
</dbReference>
<evidence type="ECO:0000259" key="1">
    <source>
        <dbReference type="PROSITE" id="PS51704"/>
    </source>
</evidence>
<feature type="domain" description="GP-PDE" evidence="1">
    <location>
        <begin position="39"/>
        <end position="287"/>
    </location>
</feature>
<dbReference type="InterPro" id="IPR017946">
    <property type="entry name" value="PLC-like_Pdiesterase_TIM-brl"/>
</dbReference>
<dbReference type="InterPro" id="IPR030395">
    <property type="entry name" value="GP_PDE_dom"/>
</dbReference>
<accession>A0A6A9UQ73</accession>
<organism evidence="2 3">
    <name type="scientific">Auraticoccus cholistanensis</name>
    <dbReference type="NCBI Taxonomy" id="2656650"/>
    <lineage>
        <taxon>Bacteria</taxon>
        <taxon>Bacillati</taxon>
        <taxon>Actinomycetota</taxon>
        <taxon>Actinomycetes</taxon>
        <taxon>Propionibacteriales</taxon>
        <taxon>Propionibacteriaceae</taxon>
        <taxon>Auraticoccus</taxon>
    </lineage>
</organism>
<dbReference type="GO" id="GO:0006629">
    <property type="term" value="P:lipid metabolic process"/>
    <property type="evidence" value="ECO:0007669"/>
    <property type="project" value="InterPro"/>
</dbReference>
<gene>
    <name evidence="2" type="ORF">GC722_03235</name>
</gene>